<protein>
    <submittedName>
        <fullName evidence="5">EAL domain-containing protein</fullName>
    </submittedName>
</protein>
<dbReference type="InterPro" id="IPR035965">
    <property type="entry name" value="PAS-like_dom_sf"/>
</dbReference>
<dbReference type="Gene3D" id="3.20.20.450">
    <property type="entry name" value="EAL domain"/>
    <property type="match status" value="1"/>
</dbReference>
<name>A0ABV7FIS7_9ALTE</name>
<dbReference type="PROSITE" id="PS50112">
    <property type="entry name" value="PAS"/>
    <property type="match status" value="1"/>
</dbReference>
<dbReference type="InterPro" id="IPR035919">
    <property type="entry name" value="EAL_sf"/>
</dbReference>
<reference evidence="6" key="1">
    <citation type="journal article" date="2019" name="Int. J. Syst. Evol. Microbiol.">
        <title>The Global Catalogue of Microorganisms (GCM) 10K type strain sequencing project: providing services to taxonomists for standard genome sequencing and annotation.</title>
        <authorList>
            <consortium name="The Broad Institute Genomics Platform"/>
            <consortium name="The Broad Institute Genome Sequencing Center for Infectious Disease"/>
            <person name="Wu L."/>
            <person name="Ma J."/>
        </authorList>
    </citation>
    <scope>NUCLEOTIDE SEQUENCE [LARGE SCALE GENOMIC DNA]</scope>
    <source>
        <strain evidence="6">KCTC 52473</strain>
    </source>
</reference>
<dbReference type="SMART" id="SM00267">
    <property type="entry name" value="GGDEF"/>
    <property type="match status" value="1"/>
</dbReference>
<evidence type="ECO:0000259" key="2">
    <source>
        <dbReference type="PROSITE" id="PS50112"/>
    </source>
</evidence>
<comment type="caution">
    <text evidence="5">The sequence shown here is derived from an EMBL/GenBank/DDBJ whole genome shotgun (WGS) entry which is preliminary data.</text>
</comment>
<dbReference type="CDD" id="cd00130">
    <property type="entry name" value="PAS"/>
    <property type="match status" value="1"/>
</dbReference>
<keyword evidence="1" id="KW-0472">Membrane</keyword>
<evidence type="ECO:0000313" key="5">
    <source>
        <dbReference type="EMBL" id="MFC3120030.1"/>
    </source>
</evidence>
<evidence type="ECO:0000259" key="3">
    <source>
        <dbReference type="PROSITE" id="PS50883"/>
    </source>
</evidence>
<dbReference type="NCBIfam" id="TIGR00254">
    <property type="entry name" value="GGDEF"/>
    <property type="match status" value="1"/>
</dbReference>
<dbReference type="Pfam" id="PF00989">
    <property type="entry name" value="PAS"/>
    <property type="match status" value="1"/>
</dbReference>
<keyword evidence="1" id="KW-0812">Transmembrane</keyword>
<dbReference type="PROSITE" id="PS50883">
    <property type="entry name" value="EAL"/>
    <property type="match status" value="1"/>
</dbReference>
<dbReference type="EMBL" id="JBHRSW010000004">
    <property type="protein sequence ID" value="MFC3120030.1"/>
    <property type="molecule type" value="Genomic_DNA"/>
</dbReference>
<dbReference type="RefSeq" id="WP_376918175.1">
    <property type="nucleotide sequence ID" value="NZ_JBHRSW010000004.1"/>
</dbReference>
<dbReference type="InterPro" id="IPR029787">
    <property type="entry name" value="Nucleotide_cyclase"/>
</dbReference>
<dbReference type="Gene3D" id="3.30.70.270">
    <property type="match status" value="1"/>
</dbReference>
<dbReference type="SUPFAM" id="SSF141868">
    <property type="entry name" value="EAL domain-like"/>
    <property type="match status" value="1"/>
</dbReference>
<accession>A0ABV7FIS7</accession>
<dbReference type="InterPro" id="IPR043128">
    <property type="entry name" value="Rev_trsase/Diguanyl_cyclase"/>
</dbReference>
<feature type="domain" description="PAS" evidence="2">
    <location>
        <begin position="252"/>
        <end position="309"/>
    </location>
</feature>
<dbReference type="InterPro" id="IPR000160">
    <property type="entry name" value="GGDEF_dom"/>
</dbReference>
<dbReference type="SMART" id="SM00052">
    <property type="entry name" value="EAL"/>
    <property type="match status" value="1"/>
</dbReference>
<dbReference type="InterPro" id="IPR052155">
    <property type="entry name" value="Biofilm_reg_signaling"/>
</dbReference>
<organism evidence="5 6">
    <name type="scientific">Agaribacter flavus</name>
    <dbReference type="NCBI Taxonomy" id="1902781"/>
    <lineage>
        <taxon>Bacteria</taxon>
        <taxon>Pseudomonadati</taxon>
        <taxon>Pseudomonadota</taxon>
        <taxon>Gammaproteobacteria</taxon>
        <taxon>Alteromonadales</taxon>
        <taxon>Alteromonadaceae</taxon>
        <taxon>Agaribacter</taxon>
    </lineage>
</organism>
<gene>
    <name evidence="5" type="ORF">ACFOHL_00175</name>
</gene>
<feature type="domain" description="EAL" evidence="3">
    <location>
        <begin position="552"/>
        <end position="807"/>
    </location>
</feature>
<sequence length="812" mass="91772">MKLSQKLSFKLGVRSLALLVFLGLVMAFLQTLFDFKQRQQEVRGSIDSILESAQTSASNAVFLLDDQLANNVINGLVLFDYFSYVSIIDDHGNVMAEFSRHEQNMVEEDFPNQSSYNPVLSLFSDNFTKSSIILSGQPLSTGRSHIYGELIYVIDNHVALSGVYDRAVRAFIIASAGYIFLTIALSVVYHFMLASPLIRLSRRFQRVNTKSIATQQISHLNGHDKDEFSLIVNAANDMLSRISTSQVLLTERSQRFRLILDTAPALIFSLDKKLEFVFANKATAAFYGYSIYELKGRSANEVIKPIDPEFMRAINSFFNGKKNQISKTIKIKDASASDCYVEMTLVKFKTPEKHSILVTATDVTKRVNAEERIESLAYFDPLTSLPNRNKVYEVLSVHNEEQEGMYGIAAIADLDQFKRINDTLSHSVGDQLIVKLARRLQKEFSFSDLIARLGADEFLCIEENVSDNLQTATNGAEVLGERLRACINKEIEIGLHSYALTASIGVIVFKKGQSSADEILQYADTAMYESKRTGRNRVTLFKNEMATQAAELLRLERDIMKAMFRDEFFFVLQPLVDSDTHRLVGAEALMRWRKDGEIVSPGEFIPFLEESALIVDVGERILNAICEYIADLIQRKMMFDDFKIAVNISAKQLARHDFIDCVSRILKKHNIDGTYLEFEITESVALDNKDDTIHKIDILKKMGISFSLDDFGTGYSSLSHLKDLDVNKLKIDRSFVNDITHDPQDEKLVRSIIQLSRNLGLVTVAEGVETQAQVEWLMLQGEILLQGYYFSKPLLPEAFESKYLTQEAAMSR</sequence>
<dbReference type="InterPro" id="IPR000014">
    <property type="entry name" value="PAS"/>
</dbReference>
<evidence type="ECO:0000313" key="6">
    <source>
        <dbReference type="Proteomes" id="UP001595478"/>
    </source>
</evidence>
<dbReference type="NCBIfam" id="TIGR00229">
    <property type="entry name" value="sensory_box"/>
    <property type="match status" value="1"/>
</dbReference>
<keyword evidence="6" id="KW-1185">Reference proteome</keyword>
<dbReference type="Pfam" id="PF00990">
    <property type="entry name" value="GGDEF"/>
    <property type="match status" value="1"/>
</dbReference>
<feature type="transmembrane region" description="Helical" evidence="1">
    <location>
        <begin position="170"/>
        <end position="192"/>
    </location>
</feature>
<proteinExistence type="predicted"/>
<dbReference type="InterPro" id="IPR013767">
    <property type="entry name" value="PAS_fold"/>
</dbReference>
<feature type="transmembrane region" description="Helical" evidence="1">
    <location>
        <begin position="12"/>
        <end position="33"/>
    </location>
</feature>
<dbReference type="PROSITE" id="PS50887">
    <property type="entry name" value="GGDEF"/>
    <property type="match status" value="1"/>
</dbReference>
<evidence type="ECO:0000259" key="4">
    <source>
        <dbReference type="PROSITE" id="PS50887"/>
    </source>
</evidence>
<evidence type="ECO:0000256" key="1">
    <source>
        <dbReference type="SAM" id="Phobius"/>
    </source>
</evidence>
<feature type="domain" description="GGDEF" evidence="4">
    <location>
        <begin position="405"/>
        <end position="543"/>
    </location>
</feature>
<dbReference type="Gene3D" id="6.10.340.10">
    <property type="match status" value="1"/>
</dbReference>
<dbReference type="Gene3D" id="3.30.450.20">
    <property type="entry name" value="PAS domain"/>
    <property type="match status" value="1"/>
</dbReference>
<dbReference type="Pfam" id="PF00563">
    <property type="entry name" value="EAL"/>
    <property type="match status" value="1"/>
</dbReference>
<dbReference type="Proteomes" id="UP001595478">
    <property type="component" value="Unassembled WGS sequence"/>
</dbReference>
<dbReference type="CDD" id="cd01948">
    <property type="entry name" value="EAL"/>
    <property type="match status" value="1"/>
</dbReference>
<dbReference type="PANTHER" id="PTHR44757:SF2">
    <property type="entry name" value="BIOFILM ARCHITECTURE MAINTENANCE PROTEIN MBAA"/>
    <property type="match status" value="1"/>
</dbReference>
<keyword evidence="1" id="KW-1133">Transmembrane helix</keyword>
<dbReference type="SMART" id="SM00091">
    <property type="entry name" value="PAS"/>
    <property type="match status" value="1"/>
</dbReference>
<dbReference type="PANTHER" id="PTHR44757">
    <property type="entry name" value="DIGUANYLATE CYCLASE DGCP"/>
    <property type="match status" value="1"/>
</dbReference>
<dbReference type="SUPFAM" id="SSF55785">
    <property type="entry name" value="PYP-like sensor domain (PAS domain)"/>
    <property type="match status" value="1"/>
</dbReference>
<dbReference type="CDD" id="cd01949">
    <property type="entry name" value="GGDEF"/>
    <property type="match status" value="1"/>
</dbReference>
<dbReference type="SUPFAM" id="SSF55073">
    <property type="entry name" value="Nucleotide cyclase"/>
    <property type="match status" value="1"/>
</dbReference>
<dbReference type="InterPro" id="IPR001633">
    <property type="entry name" value="EAL_dom"/>
</dbReference>